<dbReference type="InterPro" id="IPR037198">
    <property type="entry name" value="MutL_C_sf"/>
</dbReference>
<feature type="compositionally biased region" description="Polar residues" evidence="6">
    <location>
        <begin position="349"/>
        <end position="358"/>
    </location>
</feature>
<dbReference type="PROSITE" id="PS00058">
    <property type="entry name" value="DNA_MISMATCH_REPAIR_1"/>
    <property type="match status" value="1"/>
</dbReference>
<organism evidence="9 10">
    <name type="scientific">Candidatus Sodalis endolongispinus</name>
    <dbReference type="NCBI Taxonomy" id="2812662"/>
    <lineage>
        <taxon>Bacteria</taxon>
        <taxon>Pseudomonadati</taxon>
        <taxon>Pseudomonadota</taxon>
        <taxon>Gammaproteobacteria</taxon>
        <taxon>Enterobacterales</taxon>
        <taxon>Bruguierivoracaceae</taxon>
        <taxon>Sodalis</taxon>
    </lineage>
</organism>
<evidence type="ECO:0000259" key="8">
    <source>
        <dbReference type="SMART" id="SM01340"/>
    </source>
</evidence>
<evidence type="ECO:0000313" key="10">
    <source>
        <dbReference type="Proteomes" id="UP000811282"/>
    </source>
</evidence>
<sequence>MPIQVLPPQLANQIAAGEVVERPASVVKELVENSLDAGATRIEIDIERGGAKRIRIRDNGSGIDKDELALALARHATSKIACLDDLENITSMGFRGEALASVSAVSRLTLTSRTVAQSEAWQAYAEGRDLAVTLKPAAHPVGTTVEVLDLFYNTPARRKFMRTEKTEFTHIDEVIRRIALARFDVTFILQHNGKTVRQYRAVSQQSQPLHRLGALCGPAFVERALSVSWQHGDLAIHGWVADPAGGELPEMQYSYVNRRTMRDKLINHAIRQAYQEQLAGAQQPAFVLFLEVSPHQVDVNVHPAKHEVRFHQARLVHDFIYQAVVTVLQKSMAPRLPMGEAGPRAPENRQASGRNHFSLSAGEADPRWPAQQVDGKASLPLPTDPAASGQAAARPSDVAGAETGPQSGKAGGDREVDRRPAAAGGESIAARQHDGGGQARERSGGYAGGAGYQRKEGALYRQLMQTASLPQGAKTPPRDIFAKRRPAEGDGPSSDDAARSADHVPHAGGNALNADAQQAPGGQYASPEVRHEQREEGGHLTLTTAGSDPTATASINRDSGVDFASAGISGADPLAGAPGGDAFVGVGPVVVGNPHTFGRVLTLVATCYALVESAGSLALLSLPVAERCLSERQLTPGMDTWRAQPLLIPLRMTLRDDEVAALKRHQPLLQEMGIALQAHLHQAILNAVPLPLRQQNLQNLIPDLLGYLQGETSVTHHQVAVWLARRLQHESVVWSHSRAIQLLAEVERLCPQWVKAPPDGLLVTLNFEAAIKALNHD</sequence>
<dbReference type="InterPro" id="IPR042121">
    <property type="entry name" value="MutL_C_regsub"/>
</dbReference>
<feature type="compositionally biased region" description="Basic and acidic residues" evidence="6">
    <location>
        <begin position="431"/>
        <end position="443"/>
    </location>
</feature>
<keyword evidence="9" id="KW-0255">Endonuclease</keyword>
<feature type="compositionally biased region" description="Basic and acidic residues" evidence="6">
    <location>
        <begin position="528"/>
        <end position="538"/>
    </location>
</feature>
<comment type="similarity">
    <text evidence="1 5">Belongs to the DNA mismatch repair MutL/HexB family.</text>
</comment>
<evidence type="ECO:0000256" key="4">
    <source>
        <dbReference type="ARBA" id="ARBA00023204"/>
    </source>
</evidence>
<evidence type="ECO:0000256" key="2">
    <source>
        <dbReference type="ARBA" id="ARBA00021975"/>
    </source>
</evidence>
<feature type="domain" description="MutL C-terminal dimerisation" evidence="7">
    <location>
        <begin position="600"/>
        <end position="735"/>
    </location>
</feature>
<dbReference type="InterPro" id="IPR036890">
    <property type="entry name" value="HATPase_C_sf"/>
</dbReference>
<dbReference type="Gene3D" id="3.30.1370.100">
    <property type="entry name" value="MutL, C-terminal domain, regulatory subdomain"/>
    <property type="match status" value="1"/>
</dbReference>
<dbReference type="RefSeq" id="WP_215668448.1">
    <property type="nucleotide sequence ID" value="NZ_JAFJYC010000001.1"/>
</dbReference>
<dbReference type="SUPFAM" id="SSF55874">
    <property type="entry name" value="ATPase domain of HSP90 chaperone/DNA topoisomerase II/histidine kinase"/>
    <property type="match status" value="1"/>
</dbReference>
<keyword evidence="9" id="KW-0378">Hydrolase</keyword>
<comment type="function">
    <text evidence="5">This protein is involved in the repair of mismatches in DNA. It is required for dam-dependent methyl-directed DNA mismatch repair. May act as a 'molecular matchmaker', a protein that promotes the formation of a stable complex between two or more DNA-binding proteins in an ATP-dependent manner without itself being part of a final effector complex.</text>
</comment>
<keyword evidence="3 5" id="KW-0227">DNA damage</keyword>
<dbReference type="EMBL" id="JAFJYC010000001">
    <property type="protein sequence ID" value="MBT9431304.1"/>
    <property type="molecule type" value="Genomic_DNA"/>
</dbReference>
<feature type="domain" description="DNA mismatch repair protein S5" evidence="8">
    <location>
        <begin position="212"/>
        <end position="329"/>
    </location>
</feature>
<dbReference type="NCBIfam" id="NF000948">
    <property type="entry name" value="PRK00095.1-1"/>
    <property type="match status" value="1"/>
</dbReference>
<proteinExistence type="inferred from homology"/>
<feature type="region of interest" description="Disordered" evidence="6">
    <location>
        <begin position="336"/>
        <end position="450"/>
    </location>
</feature>
<dbReference type="PANTHER" id="PTHR10073:SF12">
    <property type="entry name" value="DNA MISMATCH REPAIR PROTEIN MLH1"/>
    <property type="match status" value="1"/>
</dbReference>
<feature type="compositionally biased region" description="Basic and acidic residues" evidence="6">
    <location>
        <begin position="476"/>
        <end position="488"/>
    </location>
</feature>
<dbReference type="CDD" id="cd16926">
    <property type="entry name" value="HATPase_MutL-MLH-PMS-like"/>
    <property type="match status" value="1"/>
</dbReference>
<protein>
    <recommendedName>
        <fullName evidence="2 5">DNA mismatch repair protein MutL</fullName>
    </recommendedName>
</protein>
<dbReference type="InterPro" id="IPR014790">
    <property type="entry name" value="MutL_C"/>
</dbReference>
<dbReference type="Proteomes" id="UP000811282">
    <property type="component" value="Unassembled WGS sequence"/>
</dbReference>
<feature type="region of interest" description="Disordered" evidence="6">
    <location>
        <begin position="467"/>
        <end position="556"/>
    </location>
</feature>
<dbReference type="Gene3D" id="3.30.565.10">
    <property type="entry name" value="Histidine kinase-like ATPase, C-terminal domain"/>
    <property type="match status" value="1"/>
</dbReference>
<dbReference type="GO" id="GO:0004519">
    <property type="term" value="F:endonuclease activity"/>
    <property type="evidence" value="ECO:0007669"/>
    <property type="project" value="UniProtKB-KW"/>
</dbReference>
<dbReference type="Pfam" id="PF08676">
    <property type="entry name" value="MutL_C"/>
    <property type="match status" value="1"/>
</dbReference>
<dbReference type="InterPro" id="IPR002099">
    <property type="entry name" value="MutL/Mlh/PMS"/>
</dbReference>
<reference evidence="9 10" key="1">
    <citation type="journal article" date="2021" name="Genome Biol. Evol.">
        <title>The evolution of interdependence in a four-way mealybug symbiosis.</title>
        <authorList>
            <person name="Garber A.I."/>
            <person name="Kupper M."/>
            <person name="Laetsch D.R."/>
            <person name="Weldon S.R."/>
            <person name="Ladinsky M.S."/>
            <person name="Bjorkman P.J."/>
            <person name="McCutcheon J.P."/>
        </authorList>
    </citation>
    <scope>NUCLEOTIDE SEQUENCE [LARGE SCALE GENOMIC DNA]</scope>
    <source>
        <strain evidence="9">SOD</strain>
    </source>
</reference>
<comment type="caution">
    <text evidence="9">The sequence shown here is derived from an EMBL/GenBank/DDBJ whole genome shotgun (WGS) entry which is preliminary data.</text>
</comment>
<dbReference type="SMART" id="SM00853">
    <property type="entry name" value="MutL_C"/>
    <property type="match status" value="1"/>
</dbReference>
<gene>
    <name evidence="5 9" type="primary">mutL</name>
    <name evidence="9" type="ORF">JZM24_02480</name>
</gene>
<dbReference type="InterPro" id="IPR020568">
    <property type="entry name" value="Ribosomal_Su5_D2-typ_SF"/>
</dbReference>
<evidence type="ECO:0000256" key="1">
    <source>
        <dbReference type="ARBA" id="ARBA00006082"/>
    </source>
</evidence>
<dbReference type="InterPro" id="IPR042120">
    <property type="entry name" value="MutL_C_dimsub"/>
</dbReference>
<keyword evidence="10" id="KW-1185">Reference proteome</keyword>
<dbReference type="Gene3D" id="3.30.1540.20">
    <property type="entry name" value="MutL, C-terminal domain, dimerisation subdomain"/>
    <property type="match status" value="1"/>
</dbReference>
<feature type="compositionally biased region" description="Polar residues" evidence="6">
    <location>
        <begin position="541"/>
        <end position="556"/>
    </location>
</feature>
<dbReference type="Pfam" id="PF01119">
    <property type="entry name" value="DNA_mis_repair"/>
    <property type="match status" value="1"/>
</dbReference>
<dbReference type="InterPro" id="IPR014762">
    <property type="entry name" value="DNA_mismatch_repair_CS"/>
</dbReference>
<evidence type="ECO:0000313" key="9">
    <source>
        <dbReference type="EMBL" id="MBT9431304.1"/>
    </source>
</evidence>
<dbReference type="SMART" id="SM01340">
    <property type="entry name" value="DNA_mis_repair"/>
    <property type="match status" value="1"/>
</dbReference>
<feature type="compositionally biased region" description="Basic and acidic residues" evidence="6">
    <location>
        <begin position="496"/>
        <end position="505"/>
    </location>
</feature>
<dbReference type="NCBIfam" id="TIGR00585">
    <property type="entry name" value="mutl"/>
    <property type="match status" value="1"/>
</dbReference>
<dbReference type="SUPFAM" id="SSF118116">
    <property type="entry name" value="DNA mismatch repair protein MutL"/>
    <property type="match status" value="1"/>
</dbReference>
<dbReference type="Pfam" id="PF13589">
    <property type="entry name" value="HATPase_c_3"/>
    <property type="match status" value="1"/>
</dbReference>
<name>A0ABS5Y8H6_9GAMM</name>
<dbReference type="Gene3D" id="3.30.230.10">
    <property type="match status" value="1"/>
</dbReference>
<feature type="compositionally biased region" description="Basic and acidic residues" evidence="6">
    <location>
        <begin position="411"/>
        <end position="420"/>
    </location>
</feature>
<evidence type="ECO:0000259" key="7">
    <source>
        <dbReference type="SMART" id="SM00853"/>
    </source>
</evidence>
<keyword evidence="9" id="KW-0540">Nuclease</keyword>
<dbReference type="PANTHER" id="PTHR10073">
    <property type="entry name" value="DNA MISMATCH REPAIR PROTEIN MLH, PMS, MUTL"/>
    <property type="match status" value="1"/>
</dbReference>
<dbReference type="HAMAP" id="MF_00149">
    <property type="entry name" value="DNA_mis_repair"/>
    <property type="match status" value="1"/>
</dbReference>
<dbReference type="InterPro" id="IPR020667">
    <property type="entry name" value="DNA_mismatch_repair_MutL"/>
</dbReference>
<dbReference type="InterPro" id="IPR038973">
    <property type="entry name" value="MutL/Mlh/Pms-like"/>
</dbReference>
<evidence type="ECO:0000256" key="6">
    <source>
        <dbReference type="SAM" id="MobiDB-lite"/>
    </source>
</evidence>
<dbReference type="SUPFAM" id="SSF54211">
    <property type="entry name" value="Ribosomal protein S5 domain 2-like"/>
    <property type="match status" value="1"/>
</dbReference>
<accession>A0ABS5Y8H6</accession>
<keyword evidence="4 5" id="KW-0234">DNA repair</keyword>
<evidence type="ECO:0000256" key="5">
    <source>
        <dbReference type="HAMAP-Rule" id="MF_00149"/>
    </source>
</evidence>
<dbReference type="CDD" id="cd03482">
    <property type="entry name" value="MutL_Trans_MutL"/>
    <property type="match status" value="1"/>
</dbReference>
<evidence type="ECO:0000256" key="3">
    <source>
        <dbReference type="ARBA" id="ARBA00022763"/>
    </source>
</evidence>
<dbReference type="InterPro" id="IPR013507">
    <property type="entry name" value="DNA_mismatch_S5_2-like"/>
</dbReference>
<dbReference type="InterPro" id="IPR014721">
    <property type="entry name" value="Ribsml_uS5_D2-typ_fold_subgr"/>
</dbReference>